<protein>
    <submittedName>
        <fullName evidence="8">Uncharacterized protein</fullName>
    </submittedName>
</protein>
<evidence type="ECO:0000256" key="3">
    <source>
        <dbReference type="ARBA" id="ARBA00022475"/>
    </source>
</evidence>
<evidence type="ECO:0000256" key="7">
    <source>
        <dbReference type="ARBA" id="ARBA00024340"/>
    </source>
</evidence>
<keyword evidence="2" id="KW-0217">Developmental protein</keyword>
<keyword evidence="3" id="KW-1003">Cell membrane</keyword>
<proteinExistence type="inferred from homology"/>
<accession>A0A6A4P1K3</accession>
<dbReference type="GO" id="GO:0048367">
    <property type="term" value="P:shoot system development"/>
    <property type="evidence" value="ECO:0007669"/>
    <property type="project" value="UniProtKB-ARBA"/>
</dbReference>
<dbReference type="Proteomes" id="UP000447434">
    <property type="component" value="Chromosome 19"/>
</dbReference>
<evidence type="ECO:0000256" key="4">
    <source>
        <dbReference type="ARBA" id="ARBA00022692"/>
    </source>
</evidence>
<dbReference type="OrthoDB" id="602011at2759"/>
<sequence>MFEKEHRGSMQEPKLVNDAEKMMKIENSESIRVSKRRVMGKGVGALLKEGRGRFYILRRCIMLLLCSHD</sequence>
<comment type="caution">
    <text evidence="8">The sequence shown here is derived from an EMBL/GenBank/DDBJ whole genome shotgun (WGS) entry which is preliminary data.</text>
</comment>
<comment type="subcellular location">
    <subcellularLocation>
        <location evidence="1">Cell membrane</location>
        <topology evidence="1">Single-pass membrane protein</topology>
    </subcellularLocation>
</comment>
<keyword evidence="9" id="KW-1185">Reference proteome</keyword>
<dbReference type="InterPro" id="IPR012552">
    <property type="entry name" value="DVL"/>
</dbReference>
<evidence type="ECO:0000256" key="1">
    <source>
        <dbReference type="ARBA" id="ARBA00004162"/>
    </source>
</evidence>
<comment type="similarity">
    <text evidence="7">Belongs to the DVL/RTFL small polypeptides family.</text>
</comment>
<evidence type="ECO:0000256" key="5">
    <source>
        <dbReference type="ARBA" id="ARBA00022989"/>
    </source>
</evidence>
<evidence type="ECO:0000313" key="8">
    <source>
        <dbReference type="EMBL" id="KAE9593489.1"/>
    </source>
</evidence>
<evidence type="ECO:0000256" key="6">
    <source>
        <dbReference type="ARBA" id="ARBA00023136"/>
    </source>
</evidence>
<dbReference type="EMBL" id="WOCE01000019">
    <property type="protein sequence ID" value="KAE9593489.1"/>
    <property type="molecule type" value="Genomic_DNA"/>
</dbReference>
<keyword evidence="6" id="KW-0472">Membrane</keyword>
<dbReference type="InterPro" id="IPR052153">
    <property type="entry name" value="DVL/RTFL_small_peptides"/>
</dbReference>
<organism evidence="8 9">
    <name type="scientific">Lupinus albus</name>
    <name type="common">White lupine</name>
    <name type="synonym">Lupinus termis</name>
    <dbReference type="NCBI Taxonomy" id="3870"/>
    <lineage>
        <taxon>Eukaryota</taxon>
        <taxon>Viridiplantae</taxon>
        <taxon>Streptophyta</taxon>
        <taxon>Embryophyta</taxon>
        <taxon>Tracheophyta</taxon>
        <taxon>Spermatophyta</taxon>
        <taxon>Magnoliopsida</taxon>
        <taxon>eudicotyledons</taxon>
        <taxon>Gunneridae</taxon>
        <taxon>Pentapetalae</taxon>
        <taxon>rosids</taxon>
        <taxon>fabids</taxon>
        <taxon>Fabales</taxon>
        <taxon>Fabaceae</taxon>
        <taxon>Papilionoideae</taxon>
        <taxon>50 kb inversion clade</taxon>
        <taxon>genistoids sensu lato</taxon>
        <taxon>core genistoids</taxon>
        <taxon>Genisteae</taxon>
        <taxon>Lupinus</taxon>
    </lineage>
</organism>
<evidence type="ECO:0000313" key="9">
    <source>
        <dbReference type="Proteomes" id="UP000447434"/>
    </source>
</evidence>
<name>A0A6A4P1K3_LUPAL</name>
<dbReference type="GO" id="GO:0005886">
    <property type="term" value="C:plasma membrane"/>
    <property type="evidence" value="ECO:0007669"/>
    <property type="project" value="UniProtKB-SubCell"/>
</dbReference>
<keyword evidence="4" id="KW-0812">Transmembrane</keyword>
<dbReference type="PANTHER" id="PTHR47855">
    <property type="entry name" value="OS01G0525701 PROTEIN"/>
    <property type="match status" value="1"/>
</dbReference>
<keyword evidence="5" id="KW-1133">Transmembrane helix</keyword>
<reference evidence="9" key="1">
    <citation type="journal article" date="2020" name="Nat. Commun.">
        <title>Genome sequence of the cluster root forming white lupin.</title>
        <authorList>
            <person name="Hufnagel B."/>
            <person name="Marques A."/>
            <person name="Soriano A."/>
            <person name="Marques L."/>
            <person name="Divol F."/>
            <person name="Doumas P."/>
            <person name="Sallet E."/>
            <person name="Mancinotti D."/>
            <person name="Carrere S."/>
            <person name="Marande W."/>
            <person name="Arribat S."/>
            <person name="Keller J."/>
            <person name="Huneau C."/>
            <person name="Blein T."/>
            <person name="Aime D."/>
            <person name="Laguerre M."/>
            <person name="Taylor J."/>
            <person name="Schubert V."/>
            <person name="Nelson M."/>
            <person name="Geu-Flores F."/>
            <person name="Crespi M."/>
            <person name="Gallardo-Guerrero K."/>
            <person name="Delaux P.-M."/>
            <person name="Salse J."/>
            <person name="Berges H."/>
            <person name="Guyot R."/>
            <person name="Gouzy J."/>
            <person name="Peret B."/>
        </authorList>
    </citation>
    <scope>NUCLEOTIDE SEQUENCE [LARGE SCALE GENOMIC DNA]</scope>
    <source>
        <strain evidence="9">cv. Amiga</strain>
    </source>
</reference>
<evidence type="ECO:0000256" key="2">
    <source>
        <dbReference type="ARBA" id="ARBA00022473"/>
    </source>
</evidence>
<dbReference type="Pfam" id="PF08137">
    <property type="entry name" value="DVL"/>
    <property type="match status" value="1"/>
</dbReference>
<dbReference type="PANTHER" id="PTHR47855:SF5">
    <property type="match status" value="1"/>
</dbReference>
<dbReference type="AlphaFoldDB" id="A0A6A4P1K3"/>
<gene>
    <name evidence="8" type="ORF">Lalb_Chr19g0140251</name>
</gene>
<dbReference type="GO" id="GO:0008285">
    <property type="term" value="P:negative regulation of cell population proliferation"/>
    <property type="evidence" value="ECO:0007669"/>
    <property type="project" value="InterPro"/>
</dbReference>